<feature type="compositionally biased region" description="Basic and acidic residues" evidence="1">
    <location>
        <begin position="1"/>
        <end position="15"/>
    </location>
</feature>
<reference evidence="2 3" key="1">
    <citation type="submission" date="2019-02" db="EMBL/GenBank/DDBJ databases">
        <title>Marinobacter halodurans sp. nov., a marine bacterium isolated from sea tidal flat.</title>
        <authorList>
            <person name="Yoo Y."/>
            <person name="Lee D.W."/>
            <person name="Kim B.S."/>
            <person name="Kim J.-J."/>
        </authorList>
    </citation>
    <scope>NUCLEOTIDE SEQUENCE [LARGE SCALE GENOMIC DNA]</scope>
    <source>
        <strain evidence="2 3">YJ-S3-2</strain>
    </source>
</reference>
<name>A0ABY1ZPM1_9GAMM</name>
<organism evidence="2 3">
    <name type="scientific">Marinobacter halodurans</name>
    <dbReference type="NCBI Taxonomy" id="2528979"/>
    <lineage>
        <taxon>Bacteria</taxon>
        <taxon>Pseudomonadati</taxon>
        <taxon>Pseudomonadota</taxon>
        <taxon>Gammaproteobacteria</taxon>
        <taxon>Pseudomonadales</taxon>
        <taxon>Marinobacteraceae</taxon>
        <taxon>Marinobacter</taxon>
    </lineage>
</organism>
<comment type="caution">
    <text evidence="2">The sequence shown here is derived from an EMBL/GenBank/DDBJ whole genome shotgun (WGS) entry which is preliminary data.</text>
</comment>
<sequence length="228" mass="25922">MPQPARRNDAPRERCSPPAPGTDGDCTMTTTAEIRRRKQLAAIHAARRDLGLDEDGYRLMLRELAGVASAKDLDAGGRRKVLDHLRRVGWAKQPRKRVAQHPGTPHNLGREPMLEKVEALLAEMKAPWSYADAIAKQQTGIERVAWLKKPEHLRALIAALDVELEKRRLLDSLEVAMRARSLSLDDIDRLHPELPRNWRRNRKCLGRLCAHYMLPDAWLDAHREGDTP</sequence>
<evidence type="ECO:0000256" key="1">
    <source>
        <dbReference type="SAM" id="MobiDB-lite"/>
    </source>
</evidence>
<accession>A0ABY1ZPM1</accession>
<evidence type="ECO:0000313" key="2">
    <source>
        <dbReference type="EMBL" id="TBW58536.1"/>
    </source>
</evidence>
<dbReference type="InterPro" id="IPR009363">
    <property type="entry name" value="Phage_Mu_Gp16"/>
</dbReference>
<evidence type="ECO:0000313" key="3">
    <source>
        <dbReference type="Proteomes" id="UP000313645"/>
    </source>
</evidence>
<keyword evidence="3" id="KW-1185">Reference proteome</keyword>
<gene>
    <name evidence="2" type="ORF">EZI54_03900</name>
</gene>
<protein>
    <submittedName>
        <fullName evidence="2">Regulatory protein GemA</fullName>
    </submittedName>
</protein>
<dbReference type="Proteomes" id="UP000313645">
    <property type="component" value="Unassembled WGS sequence"/>
</dbReference>
<feature type="region of interest" description="Disordered" evidence="1">
    <location>
        <begin position="1"/>
        <end position="27"/>
    </location>
</feature>
<dbReference type="EMBL" id="SJDL01000004">
    <property type="protein sequence ID" value="TBW58536.1"/>
    <property type="molecule type" value="Genomic_DNA"/>
</dbReference>
<dbReference type="Pfam" id="PF06252">
    <property type="entry name" value="GemA"/>
    <property type="match status" value="1"/>
</dbReference>
<proteinExistence type="predicted"/>